<organism evidence="2 3">
    <name type="scientific">Ktedonobacter racemifer DSM 44963</name>
    <dbReference type="NCBI Taxonomy" id="485913"/>
    <lineage>
        <taxon>Bacteria</taxon>
        <taxon>Bacillati</taxon>
        <taxon>Chloroflexota</taxon>
        <taxon>Ktedonobacteria</taxon>
        <taxon>Ktedonobacterales</taxon>
        <taxon>Ktedonobacteraceae</taxon>
        <taxon>Ktedonobacter</taxon>
    </lineage>
</organism>
<evidence type="ECO:0000256" key="1">
    <source>
        <dbReference type="SAM" id="MobiDB-lite"/>
    </source>
</evidence>
<dbReference type="Proteomes" id="UP000004508">
    <property type="component" value="Unassembled WGS sequence"/>
</dbReference>
<reference evidence="2 3" key="1">
    <citation type="journal article" date="2011" name="Stand. Genomic Sci.">
        <title>Non-contiguous finished genome sequence and contextual data of the filamentous soil bacterium Ktedonobacter racemifer type strain (SOSP1-21).</title>
        <authorList>
            <person name="Chang Y.J."/>
            <person name="Land M."/>
            <person name="Hauser L."/>
            <person name="Chertkov O."/>
            <person name="Del Rio T.G."/>
            <person name="Nolan M."/>
            <person name="Copeland A."/>
            <person name="Tice H."/>
            <person name="Cheng J.F."/>
            <person name="Lucas S."/>
            <person name="Han C."/>
            <person name="Goodwin L."/>
            <person name="Pitluck S."/>
            <person name="Ivanova N."/>
            <person name="Ovchinikova G."/>
            <person name="Pati A."/>
            <person name="Chen A."/>
            <person name="Palaniappan K."/>
            <person name="Mavromatis K."/>
            <person name="Liolios K."/>
            <person name="Brettin T."/>
            <person name="Fiebig A."/>
            <person name="Rohde M."/>
            <person name="Abt B."/>
            <person name="Goker M."/>
            <person name="Detter J.C."/>
            <person name="Woyke T."/>
            <person name="Bristow J."/>
            <person name="Eisen J.A."/>
            <person name="Markowitz V."/>
            <person name="Hugenholtz P."/>
            <person name="Kyrpides N.C."/>
            <person name="Klenk H.P."/>
            <person name="Lapidus A."/>
        </authorList>
    </citation>
    <scope>NUCLEOTIDE SEQUENCE [LARGE SCALE GENOMIC DNA]</scope>
    <source>
        <strain evidence="3">DSM 44963</strain>
    </source>
</reference>
<dbReference type="EMBL" id="ADVG01000005">
    <property type="protein sequence ID" value="EFH80433.1"/>
    <property type="molecule type" value="Genomic_DNA"/>
</dbReference>
<dbReference type="AlphaFoldDB" id="D6U622"/>
<keyword evidence="3" id="KW-1185">Reference proteome</keyword>
<protein>
    <submittedName>
        <fullName evidence="2">Uncharacterized protein</fullName>
    </submittedName>
</protein>
<sequence length="201" mass="22546">MPVSSTQITNEDEKRVEPLQEGFEREANPSKGVSSWEDHRCGGPSSLPFEQRLSKRLAWSSVWATDPFAPRPRRAHRLPPLRRRRLGFLAGKISQLQQSHSRWRQQSQQAYDAFCTLQLAFLQTTSCFEAFLDHPVMLVPLDPFPGLSKGGGDCDTDLLCLCHSLLCARSDHLGAPQKLECRGLAALCIPALMETLQVHLI</sequence>
<accession>D6U622</accession>
<name>D6U622_KTERA</name>
<comment type="caution">
    <text evidence="2">The sequence shown here is derived from an EMBL/GenBank/DDBJ whole genome shotgun (WGS) entry which is preliminary data.</text>
</comment>
<dbReference type="InParanoid" id="D6U622"/>
<evidence type="ECO:0000313" key="3">
    <source>
        <dbReference type="Proteomes" id="UP000004508"/>
    </source>
</evidence>
<feature type="region of interest" description="Disordered" evidence="1">
    <location>
        <begin position="1"/>
        <end position="39"/>
    </location>
</feature>
<gene>
    <name evidence="2" type="ORF">Krac_1030</name>
</gene>
<feature type="compositionally biased region" description="Basic and acidic residues" evidence="1">
    <location>
        <begin position="11"/>
        <end position="28"/>
    </location>
</feature>
<proteinExistence type="predicted"/>
<evidence type="ECO:0000313" key="2">
    <source>
        <dbReference type="EMBL" id="EFH80433.1"/>
    </source>
</evidence>